<dbReference type="PANTHER" id="PTHR23023">
    <property type="entry name" value="DIMETHYLANILINE MONOOXYGENASE"/>
    <property type="match status" value="1"/>
</dbReference>
<dbReference type="EMBL" id="CP039355">
    <property type="protein sequence ID" value="QCE13784.1"/>
    <property type="molecule type" value="Genomic_DNA"/>
</dbReference>
<evidence type="ECO:0000256" key="1">
    <source>
        <dbReference type="ARBA" id="ARBA00001974"/>
    </source>
</evidence>
<dbReference type="EC" id="1.-.-.-" evidence="14"/>
<keyword evidence="14 17" id="KW-0503">Monooxygenase</keyword>
<keyword evidence="11" id="KW-0809">Transit peptide</keyword>
<keyword evidence="4" id="KW-0150">Chloroplast</keyword>
<dbReference type="GO" id="GO:0050661">
    <property type="term" value="F:NADP binding"/>
    <property type="evidence" value="ECO:0007669"/>
    <property type="project" value="InterPro"/>
</dbReference>
<keyword evidence="5" id="KW-0489">Methyltransferase</keyword>
<evidence type="ECO:0000256" key="8">
    <source>
        <dbReference type="ARBA" id="ARBA00022679"/>
    </source>
</evidence>
<evidence type="ECO:0000256" key="15">
    <source>
        <dbReference type="SAM" id="MobiDB-lite"/>
    </source>
</evidence>
<dbReference type="InterPro" id="IPR050346">
    <property type="entry name" value="FMO-like"/>
</dbReference>
<comment type="cofactor">
    <cofactor evidence="1 14">
        <name>FAD</name>
        <dbReference type="ChEBI" id="CHEBI:57692"/>
    </cofactor>
</comment>
<evidence type="ECO:0000259" key="16">
    <source>
        <dbReference type="Pfam" id="PF08241"/>
    </source>
</evidence>
<evidence type="ECO:0000256" key="3">
    <source>
        <dbReference type="ARBA" id="ARBA00009183"/>
    </source>
</evidence>
<dbReference type="Gene3D" id="3.50.50.60">
    <property type="entry name" value="FAD/NAD(P)-binding domain"/>
    <property type="match status" value="2"/>
</dbReference>
<dbReference type="InterPro" id="IPR036188">
    <property type="entry name" value="FAD/NAD-bd_sf"/>
</dbReference>
<evidence type="ECO:0000256" key="10">
    <source>
        <dbReference type="ARBA" id="ARBA00022857"/>
    </source>
</evidence>
<keyword evidence="9 14" id="KW-0274">FAD</keyword>
<comment type="similarity">
    <text evidence="3 14">Belongs to the FMO family.</text>
</comment>
<evidence type="ECO:0000256" key="13">
    <source>
        <dbReference type="ARBA" id="ARBA00060463"/>
    </source>
</evidence>
<proteinExistence type="inferred from homology"/>
<gene>
    <name evidence="17" type="ORF">DEO72_LG11g782</name>
</gene>
<dbReference type="Proteomes" id="UP000501690">
    <property type="component" value="Linkage Group LG11"/>
</dbReference>
<organism evidence="17 18">
    <name type="scientific">Vigna unguiculata</name>
    <name type="common">Cowpea</name>
    <dbReference type="NCBI Taxonomy" id="3917"/>
    <lineage>
        <taxon>Eukaryota</taxon>
        <taxon>Viridiplantae</taxon>
        <taxon>Streptophyta</taxon>
        <taxon>Embryophyta</taxon>
        <taxon>Tracheophyta</taxon>
        <taxon>Spermatophyta</taxon>
        <taxon>Magnoliopsida</taxon>
        <taxon>eudicotyledons</taxon>
        <taxon>Gunneridae</taxon>
        <taxon>Pentapetalae</taxon>
        <taxon>rosids</taxon>
        <taxon>fabids</taxon>
        <taxon>Fabales</taxon>
        <taxon>Fabaceae</taxon>
        <taxon>Papilionoideae</taxon>
        <taxon>50 kb inversion clade</taxon>
        <taxon>NPAAA clade</taxon>
        <taxon>indigoferoid/millettioid clade</taxon>
        <taxon>Phaseoleae</taxon>
        <taxon>Vigna</taxon>
    </lineage>
</organism>
<keyword evidence="12 14" id="KW-0560">Oxidoreductase</keyword>
<dbReference type="FunFam" id="3.50.50.60:FF:000167">
    <property type="entry name" value="Flavin-containing monooxygenase"/>
    <property type="match status" value="1"/>
</dbReference>
<dbReference type="Pfam" id="PF08241">
    <property type="entry name" value="Methyltransf_11"/>
    <property type="match status" value="1"/>
</dbReference>
<dbReference type="InterPro" id="IPR029063">
    <property type="entry name" value="SAM-dependent_MTases_sf"/>
</dbReference>
<dbReference type="Pfam" id="PF00743">
    <property type="entry name" value="FMO-like"/>
    <property type="match status" value="1"/>
</dbReference>
<dbReference type="PROSITE" id="PS51257">
    <property type="entry name" value="PROKAR_LIPOPROTEIN"/>
    <property type="match status" value="1"/>
</dbReference>
<evidence type="ECO:0000256" key="7">
    <source>
        <dbReference type="ARBA" id="ARBA00022640"/>
    </source>
</evidence>
<evidence type="ECO:0000256" key="11">
    <source>
        <dbReference type="ARBA" id="ARBA00022946"/>
    </source>
</evidence>
<sequence length="915" mass="102940">MERRVAIIGAGTSGLVACKYLLEFGFHPTVFEADDGVGGLWRHTMDSTKLQSNKQAYQFMDFPWPSSVKEDNPNHNQMVDYLNSYAQHFSLIPHIRFNSKVIHIDYVGGESAEQMKSWELWGGNGTPFASKGTWHISVQHTKNLSLEVHKAEFVVLCIGKYSGLPNIPEFPQGQGPEVFNGKVMHSMDYSNLDNDTAAELIKGKRVTIIGSQKSAMDLAAECANANGVMHPCTIIQRTAYWFFPDFNSWGLIVGFLFFNRFAELLVHKPGEPFLLGLLATLLSPLRWGIGKVLENILKWKLPLKKYGLVPSHSFLHDLSSCLLGVFPDNFFDKLNEGSIVIKNSQSFSFCREGLMIAGEAKPLETDIVIFATGFKGDEKIKNIFKSPIFQNHILGPATSTVPLYRHMIHPRIPQLAIIGYADSASNIFASEMKSLWVANFLDGKVEVPSIREMEKEVKLWEDNMKRYEGTYFLKSCFAHFSIWYHDQLCKDMKHNPKRKNGFFAELFEPYGQADYVGLTLAMSVATSPLLRPLHQLQFPKCPRLSSKSHFRPRRFHFLTKRTISAISAVAAEPELRTQQDQSVEADVLACPICYEPLIRKGSPGLNLSAIYRSGFMCKRCKKSYSSKDRYLDLTVTAGLKDYTEIQPARTELFRSPLVSFLYERGWRQNFRQSGFPGPDEEFKMAQEYFESAKGGLLVDVSCGSGLFSRKFAKSGTYSGVVALDFSENMLRQCYDFIKKDDTLSTTNIALVRADVSRLPFASGSVDAVHAGAALHCWPSPSNAVAEITRILRSGGVFVGSTFLRYSSSTPWFIRPFREKIVNKTEMKSPKEKPTKKLKSSPRGLCGGTITFLLFTGVPRICSHQQVDDHRKREYHTAEHITIKVGYTDGAPPWTPTNKGHGITSRPLKRDPESLT</sequence>
<dbReference type="SUPFAM" id="SSF51905">
    <property type="entry name" value="FAD/NAD(P)-binding domain"/>
    <property type="match status" value="2"/>
</dbReference>
<dbReference type="InterPro" id="IPR020946">
    <property type="entry name" value="Flavin_mOase-like"/>
</dbReference>
<keyword evidence="18" id="KW-1185">Reference proteome</keyword>
<evidence type="ECO:0000313" key="18">
    <source>
        <dbReference type="Proteomes" id="UP000501690"/>
    </source>
</evidence>
<dbReference type="GO" id="GO:0010287">
    <property type="term" value="C:plastoglobule"/>
    <property type="evidence" value="ECO:0007669"/>
    <property type="project" value="UniProtKB-SubCell"/>
</dbReference>
<dbReference type="GO" id="GO:0050660">
    <property type="term" value="F:flavin adenine dinucleotide binding"/>
    <property type="evidence" value="ECO:0007669"/>
    <property type="project" value="InterPro"/>
</dbReference>
<dbReference type="Gene3D" id="3.40.50.150">
    <property type="entry name" value="Vaccinia Virus protein VP39"/>
    <property type="match status" value="1"/>
</dbReference>
<reference evidence="17 18" key="1">
    <citation type="submission" date="2019-04" db="EMBL/GenBank/DDBJ databases">
        <title>An improved genome assembly and genetic linkage map for asparagus bean, Vigna unguiculata ssp. sesquipedialis.</title>
        <authorList>
            <person name="Xia Q."/>
            <person name="Zhang R."/>
            <person name="Dong Y."/>
        </authorList>
    </citation>
    <scope>NUCLEOTIDE SEQUENCE [LARGE SCALE GENOMIC DNA]</scope>
    <source>
        <tissue evidence="17">Leaf</tissue>
    </source>
</reference>
<dbReference type="InterPro" id="IPR013216">
    <property type="entry name" value="Methyltransf_11"/>
</dbReference>
<evidence type="ECO:0000256" key="4">
    <source>
        <dbReference type="ARBA" id="ARBA00022528"/>
    </source>
</evidence>
<dbReference type="GO" id="GO:0008757">
    <property type="term" value="F:S-adenosylmethionine-dependent methyltransferase activity"/>
    <property type="evidence" value="ECO:0007669"/>
    <property type="project" value="InterPro"/>
</dbReference>
<dbReference type="GO" id="GO:0004499">
    <property type="term" value="F:N,N-dimethylaniline monooxygenase activity"/>
    <property type="evidence" value="ECO:0007669"/>
    <property type="project" value="InterPro"/>
</dbReference>
<evidence type="ECO:0000256" key="2">
    <source>
        <dbReference type="ARBA" id="ARBA00008361"/>
    </source>
</evidence>
<keyword evidence="8" id="KW-0808">Transferase</keyword>
<keyword evidence="7" id="KW-0934">Plastid</keyword>
<evidence type="ECO:0000313" key="17">
    <source>
        <dbReference type="EMBL" id="QCE13784.1"/>
    </source>
</evidence>
<evidence type="ECO:0000256" key="5">
    <source>
        <dbReference type="ARBA" id="ARBA00022603"/>
    </source>
</evidence>
<protein>
    <recommendedName>
        <fullName evidence="14">Flavin-containing monooxygenase</fullName>
        <ecNumber evidence="14">1.-.-.-</ecNumber>
    </recommendedName>
</protein>
<name>A0A4D6NM86_VIGUN</name>
<dbReference type="FunFam" id="3.50.50.60:FF:000169">
    <property type="entry name" value="Flavin-containing monooxygenase"/>
    <property type="match status" value="1"/>
</dbReference>
<feature type="region of interest" description="Disordered" evidence="15">
    <location>
        <begin position="888"/>
        <end position="915"/>
    </location>
</feature>
<evidence type="ECO:0000256" key="12">
    <source>
        <dbReference type="ARBA" id="ARBA00023002"/>
    </source>
</evidence>
<keyword evidence="10" id="KW-0521">NADP</keyword>
<evidence type="ECO:0000256" key="9">
    <source>
        <dbReference type="ARBA" id="ARBA00022827"/>
    </source>
</evidence>
<dbReference type="FunFam" id="3.40.50.150:FF:000144">
    <property type="entry name" value="Putative methyltransferase, chloroplastic"/>
    <property type="match status" value="1"/>
</dbReference>
<dbReference type="GO" id="GO:0032259">
    <property type="term" value="P:methylation"/>
    <property type="evidence" value="ECO:0007669"/>
    <property type="project" value="UniProtKB-KW"/>
</dbReference>
<dbReference type="PRINTS" id="PR00419">
    <property type="entry name" value="ADXRDTASE"/>
</dbReference>
<dbReference type="AlphaFoldDB" id="A0A4D6NM86"/>
<dbReference type="SUPFAM" id="SSF53335">
    <property type="entry name" value="S-adenosyl-L-methionine-dependent methyltransferases"/>
    <property type="match status" value="1"/>
</dbReference>
<evidence type="ECO:0000256" key="6">
    <source>
        <dbReference type="ARBA" id="ARBA00022630"/>
    </source>
</evidence>
<dbReference type="CDD" id="cd02440">
    <property type="entry name" value="AdoMet_MTases"/>
    <property type="match status" value="1"/>
</dbReference>
<keyword evidence="6 14" id="KW-0285">Flavoprotein</keyword>
<accession>A0A4D6NM86</accession>
<evidence type="ECO:0000256" key="14">
    <source>
        <dbReference type="RuleBase" id="RU361177"/>
    </source>
</evidence>
<comment type="similarity">
    <text evidence="2">Belongs to the methyltransferase superfamily.</text>
</comment>
<comment type="subcellular location">
    <subcellularLocation>
        <location evidence="13">Plastid</location>
        <location evidence="13">Chloroplast</location>
        <location evidence="13">Plastoglobule</location>
    </subcellularLocation>
</comment>
<feature type="domain" description="Methyltransferase type 11" evidence="16">
    <location>
        <begin position="698"/>
        <end position="798"/>
    </location>
</feature>